<dbReference type="Pfam" id="PF02602">
    <property type="entry name" value="HEM4"/>
    <property type="match status" value="1"/>
</dbReference>
<evidence type="ECO:0000256" key="2">
    <source>
        <dbReference type="ARBA" id="ARBA00008133"/>
    </source>
</evidence>
<dbReference type="RefSeq" id="WP_289829061.1">
    <property type="nucleotide sequence ID" value="NZ_JAUEDK010000007.1"/>
</dbReference>
<reference evidence="11" key="1">
    <citation type="submission" date="2023-06" db="EMBL/GenBank/DDBJ databases">
        <authorList>
            <person name="Zhang S."/>
        </authorList>
    </citation>
    <scope>NUCLEOTIDE SEQUENCE</scope>
    <source>
        <strain evidence="11">SG2303</strain>
    </source>
</reference>
<evidence type="ECO:0000313" key="12">
    <source>
        <dbReference type="Proteomes" id="UP001168540"/>
    </source>
</evidence>
<evidence type="ECO:0000256" key="6">
    <source>
        <dbReference type="ARBA" id="ARBA00037589"/>
    </source>
</evidence>
<keyword evidence="5 9" id="KW-0627">Porphyrin biosynthesis</keyword>
<dbReference type="PANTHER" id="PTHR38042">
    <property type="entry name" value="UROPORPHYRINOGEN-III SYNTHASE, CHLOROPLASTIC"/>
    <property type="match status" value="1"/>
</dbReference>
<dbReference type="SUPFAM" id="SSF69618">
    <property type="entry name" value="HemD-like"/>
    <property type="match status" value="1"/>
</dbReference>
<gene>
    <name evidence="11" type="ORF">QU481_06215</name>
</gene>
<accession>A0ABT7XL32</accession>
<comment type="similarity">
    <text evidence="2 9">Belongs to the uroporphyrinogen-III synthase family.</text>
</comment>
<evidence type="ECO:0000256" key="8">
    <source>
        <dbReference type="ARBA" id="ARBA00048617"/>
    </source>
</evidence>
<comment type="function">
    <text evidence="6 9">Catalyzes cyclization of the linear tetrapyrrole, hydroxymethylbilane, to the macrocyclic uroporphyrinogen III.</text>
</comment>
<dbReference type="EC" id="4.2.1.75" evidence="3 9"/>
<dbReference type="CDD" id="cd06578">
    <property type="entry name" value="HemD"/>
    <property type="match status" value="1"/>
</dbReference>
<evidence type="ECO:0000256" key="1">
    <source>
        <dbReference type="ARBA" id="ARBA00004772"/>
    </source>
</evidence>
<evidence type="ECO:0000313" key="11">
    <source>
        <dbReference type="EMBL" id="MDN0074490.1"/>
    </source>
</evidence>
<feature type="domain" description="Tetrapyrrole biosynthesis uroporphyrinogen III synthase" evidence="10">
    <location>
        <begin position="19"/>
        <end position="230"/>
    </location>
</feature>
<comment type="catalytic activity">
    <reaction evidence="8 9">
        <text>hydroxymethylbilane = uroporphyrinogen III + H2O</text>
        <dbReference type="Rhea" id="RHEA:18965"/>
        <dbReference type="ChEBI" id="CHEBI:15377"/>
        <dbReference type="ChEBI" id="CHEBI:57308"/>
        <dbReference type="ChEBI" id="CHEBI:57845"/>
        <dbReference type="EC" id="4.2.1.75"/>
    </reaction>
</comment>
<evidence type="ECO:0000256" key="5">
    <source>
        <dbReference type="ARBA" id="ARBA00023244"/>
    </source>
</evidence>
<keyword evidence="4 9" id="KW-0456">Lyase</keyword>
<keyword evidence="12" id="KW-1185">Reference proteome</keyword>
<sequence>MSLAGRTVLVTRPAAQGAALATLLTAAGAQPLAFPLLDIVPQPDALAALPALAGAADWLVFVSPSAIDVAWPVLAELPPAARLACVGAPSAQRLAALAGRPVLHPSNGADSGALLAEPALAELAGQRVLIVRGIGGRAELAEGLAARGAAVEFAEVYRRVDAAPDWAAFDSAADAGTLAAACVTSAEIAERLFQLAGRSRQATLQSLLYSVPHARIAERLAQLGARYVVTTPAGDAALVDGLSEWFQRHP</sequence>
<proteinExistence type="inferred from homology"/>
<evidence type="ECO:0000256" key="4">
    <source>
        <dbReference type="ARBA" id="ARBA00023239"/>
    </source>
</evidence>
<evidence type="ECO:0000256" key="9">
    <source>
        <dbReference type="RuleBase" id="RU366031"/>
    </source>
</evidence>
<evidence type="ECO:0000259" key="10">
    <source>
        <dbReference type="Pfam" id="PF02602"/>
    </source>
</evidence>
<comment type="pathway">
    <text evidence="1 9">Porphyrin-containing compound metabolism; protoporphyrin-IX biosynthesis; coproporphyrinogen-III from 5-aminolevulinate: step 3/4.</text>
</comment>
<dbReference type="InterPro" id="IPR036108">
    <property type="entry name" value="4pyrrol_syn_uPrphyn_synt_sf"/>
</dbReference>
<evidence type="ECO:0000256" key="7">
    <source>
        <dbReference type="ARBA" id="ARBA00040167"/>
    </source>
</evidence>
<evidence type="ECO:0000256" key="3">
    <source>
        <dbReference type="ARBA" id="ARBA00013109"/>
    </source>
</evidence>
<dbReference type="InterPro" id="IPR003754">
    <property type="entry name" value="4pyrrol_synth_uPrphyn_synth"/>
</dbReference>
<organism evidence="11 12">
    <name type="scientific">Crenobacter oryzisoli</name>
    <dbReference type="NCBI Taxonomy" id="3056844"/>
    <lineage>
        <taxon>Bacteria</taxon>
        <taxon>Pseudomonadati</taxon>
        <taxon>Pseudomonadota</taxon>
        <taxon>Betaproteobacteria</taxon>
        <taxon>Neisseriales</taxon>
        <taxon>Neisseriaceae</taxon>
        <taxon>Crenobacter</taxon>
    </lineage>
</organism>
<dbReference type="EMBL" id="JAUEDK010000007">
    <property type="protein sequence ID" value="MDN0074490.1"/>
    <property type="molecule type" value="Genomic_DNA"/>
</dbReference>
<comment type="caution">
    <text evidence="11">The sequence shown here is derived from an EMBL/GenBank/DDBJ whole genome shotgun (WGS) entry which is preliminary data.</text>
</comment>
<protein>
    <recommendedName>
        <fullName evidence="7 9">Uroporphyrinogen-III synthase</fullName>
        <ecNumber evidence="3 9">4.2.1.75</ecNumber>
    </recommendedName>
</protein>
<dbReference type="Gene3D" id="3.40.50.10090">
    <property type="match status" value="2"/>
</dbReference>
<name>A0ABT7XL32_9NEIS</name>
<dbReference type="PANTHER" id="PTHR38042:SF1">
    <property type="entry name" value="UROPORPHYRINOGEN-III SYNTHASE, CHLOROPLASTIC"/>
    <property type="match status" value="1"/>
</dbReference>
<dbReference type="InterPro" id="IPR039793">
    <property type="entry name" value="UROS/Hem4"/>
</dbReference>
<dbReference type="Proteomes" id="UP001168540">
    <property type="component" value="Unassembled WGS sequence"/>
</dbReference>
<dbReference type="GO" id="GO:0004852">
    <property type="term" value="F:uroporphyrinogen-III synthase activity"/>
    <property type="evidence" value="ECO:0007669"/>
    <property type="project" value="UniProtKB-EC"/>
</dbReference>